<sequence length="238" mass="27745">MERYLTATKLLDIDHPIIVTLCQERKWMQLDERSRILAIYNFVRDEILFGYNAADTLSASQVVVDGYGQCNTKTTLLMTLLRASNIPCRFHGFTIDKSLQKGAIDGLFYWLTPRSIIHSWTEVWFENQWLNLEGCILDRAYLTSVQERFTNEGGNFCGFGIATPQLQAPQVDWDGKHTYIQKEGINQDFGVFDDPDAFYGKHGSNLRGLKRLMFVHWIRHRLNHRVKLIRARRWDSIL</sequence>
<dbReference type="SUPFAM" id="SSF54001">
    <property type="entry name" value="Cysteine proteinases"/>
    <property type="match status" value="1"/>
</dbReference>
<evidence type="ECO:0000259" key="1">
    <source>
        <dbReference type="SMART" id="SM00460"/>
    </source>
</evidence>
<proteinExistence type="predicted"/>
<accession>A0ABY9RGS6</accession>
<dbReference type="InterPro" id="IPR002931">
    <property type="entry name" value="Transglutaminase-like"/>
</dbReference>
<organism evidence="2 3">
    <name type="scientific">Undibacterium cyanobacteriorum</name>
    <dbReference type="NCBI Taxonomy" id="3073561"/>
    <lineage>
        <taxon>Bacteria</taxon>
        <taxon>Pseudomonadati</taxon>
        <taxon>Pseudomonadota</taxon>
        <taxon>Betaproteobacteria</taxon>
        <taxon>Burkholderiales</taxon>
        <taxon>Oxalobacteraceae</taxon>
        <taxon>Undibacterium</taxon>
    </lineage>
</organism>
<feature type="domain" description="Transglutaminase-like" evidence="1">
    <location>
        <begin position="62"/>
        <end position="136"/>
    </location>
</feature>
<dbReference type="Pfam" id="PF01841">
    <property type="entry name" value="Transglut_core"/>
    <property type="match status" value="1"/>
</dbReference>
<dbReference type="Proteomes" id="UP001181355">
    <property type="component" value="Chromosome"/>
</dbReference>
<dbReference type="PANTHER" id="PTHR33490">
    <property type="entry name" value="BLR5614 PROTEIN-RELATED"/>
    <property type="match status" value="1"/>
</dbReference>
<dbReference type="RefSeq" id="WP_309481546.1">
    <property type="nucleotide sequence ID" value="NZ_CP133720.1"/>
</dbReference>
<evidence type="ECO:0000313" key="2">
    <source>
        <dbReference type="EMBL" id="WMW80053.1"/>
    </source>
</evidence>
<name>A0ABY9RGS6_9BURK</name>
<dbReference type="SMART" id="SM00460">
    <property type="entry name" value="TGc"/>
    <property type="match status" value="1"/>
</dbReference>
<keyword evidence="3" id="KW-1185">Reference proteome</keyword>
<protein>
    <submittedName>
        <fullName evidence="2">Transglutaminase family protein</fullName>
    </submittedName>
</protein>
<dbReference type="PANTHER" id="PTHR33490:SF3">
    <property type="entry name" value="CONSERVED INTEGRAL MEMBRANE PROTEIN"/>
    <property type="match status" value="1"/>
</dbReference>
<dbReference type="EMBL" id="CP133720">
    <property type="protein sequence ID" value="WMW80053.1"/>
    <property type="molecule type" value="Genomic_DNA"/>
</dbReference>
<evidence type="ECO:0000313" key="3">
    <source>
        <dbReference type="Proteomes" id="UP001181355"/>
    </source>
</evidence>
<reference evidence="2" key="1">
    <citation type="submission" date="2023-09" db="EMBL/GenBank/DDBJ databases">
        <title>Undibacterium sp. 20NA77.5 isolated from freshwater.</title>
        <authorList>
            <person name="Le V."/>
            <person name="Ko S.-R."/>
            <person name="Ahn C.-Y."/>
            <person name="Oh H.-M."/>
        </authorList>
    </citation>
    <scope>NUCLEOTIDE SEQUENCE</scope>
    <source>
        <strain evidence="2">20NA77.5</strain>
    </source>
</reference>
<dbReference type="InterPro" id="IPR038765">
    <property type="entry name" value="Papain-like_cys_pep_sf"/>
</dbReference>
<gene>
    <name evidence="2" type="ORF">RF679_15575</name>
</gene>
<dbReference type="Gene3D" id="3.10.620.30">
    <property type="match status" value="1"/>
</dbReference>